<dbReference type="InterPro" id="IPR047111">
    <property type="entry name" value="YbaP-like"/>
</dbReference>
<dbReference type="OrthoDB" id="9798714at2"/>
<dbReference type="InterPro" id="IPR002816">
    <property type="entry name" value="TraB/PrgY/GumN_fam"/>
</dbReference>
<evidence type="ECO:0000256" key="1">
    <source>
        <dbReference type="SAM" id="SignalP"/>
    </source>
</evidence>
<dbReference type="AlphaFoldDB" id="A0A434A5V6"/>
<name>A0A434A5V6_9FLAO</name>
<gene>
    <name evidence="2" type="ORF">D0817_13975</name>
</gene>
<dbReference type="Pfam" id="PF01963">
    <property type="entry name" value="TraB_PrgY_gumN"/>
    <property type="match status" value="1"/>
</dbReference>
<keyword evidence="1" id="KW-0732">Signal</keyword>
<sequence>MKNLFKSAVAVVLFVFNGAISAQTVSPKVENSLLWEVSGKGLSKPSYLYGTIHMICGKDYFLSEKTKRAFDASSELVLEINFSDPKEINDMQQMAMGKEPLSKRLNPEQLSKLDAILKKTSGMTVQQVDAFSLMTVMSLISMKSFGCNDLKLYEMEFIESAKKKNLKVSGLETIKSQFESFANAYADDEMIAMLEESDFELAKLLVTNYKKENLGGLYKDITSENLMNAKAKKYMLDERNHNWIALLPEMMKKENLFVAVGAAHLAGEEGIIHLLRKEGYTLKPVMN</sequence>
<comment type="caution">
    <text evidence="2">The sequence shown here is derived from an EMBL/GenBank/DDBJ whole genome shotgun (WGS) entry which is preliminary data.</text>
</comment>
<dbReference type="PANTHER" id="PTHR40590">
    <property type="entry name" value="CYTOPLASMIC PROTEIN-RELATED"/>
    <property type="match status" value="1"/>
</dbReference>
<evidence type="ECO:0000313" key="2">
    <source>
        <dbReference type="EMBL" id="RUT69726.1"/>
    </source>
</evidence>
<accession>A0A434A5V6</accession>
<dbReference type="PANTHER" id="PTHR40590:SF1">
    <property type="entry name" value="CYTOPLASMIC PROTEIN"/>
    <property type="match status" value="1"/>
</dbReference>
<reference evidence="3" key="1">
    <citation type="journal article" date="2019" name="Syst. Appl. Microbiol.">
        <title>Flavobacterium circumlabens sp. nov. and Flavobacterium cupreum sp. nov., two psychrotrophic species isolated from Antarctic environmental samples.</title>
        <authorList>
            <person name="Kralova S."/>
            <person name="Busse H.-J."/>
            <person name="Svec P."/>
            <person name="Maslanova I."/>
            <person name="Stankova E."/>
            <person name="Bartak M."/>
            <person name="Sedlacek I."/>
        </authorList>
    </citation>
    <scope>NUCLEOTIDE SEQUENCE [LARGE SCALE GENOMIC DNA]</scope>
    <source>
        <strain evidence="3">CCM 8825</strain>
    </source>
</reference>
<feature type="chain" id="PRO_5019571435" evidence="1">
    <location>
        <begin position="22"/>
        <end position="287"/>
    </location>
</feature>
<keyword evidence="3" id="KW-1185">Reference proteome</keyword>
<evidence type="ECO:0000313" key="3">
    <source>
        <dbReference type="Proteomes" id="UP000288102"/>
    </source>
</evidence>
<dbReference type="Proteomes" id="UP000288102">
    <property type="component" value="Unassembled WGS sequence"/>
</dbReference>
<dbReference type="RefSeq" id="WP_127338964.1">
    <property type="nucleotide sequence ID" value="NZ_QWDM01000008.1"/>
</dbReference>
<proteinExistence type="predicted"/>
<protein>
    <submittedName>
        <fullName evidence="2">TraB/GumN family protein</fullName>
    </submittedName>
</protein>
<dbReference type="CDD" id="cd14789">
    <property type="entry name" value="Tiki"/>
    <property type="match status" value="1"/>
</dbReference>
<dbReference type="EMBL" id="QWDM01000008">
    <property type="protein sequence ID" value="RUT69726.1"/>
    <property type="molecule type" value="Genomic_DNA"/>
</dbReference>
<feature type="signal peptide" evidence="1">
    <location>
        <begin position="1"/>
        <end position="21"/>
    </location>
</feature>
<organism evidence="2 3">
    <name type="scientific">Flavobacterium cupreum</name>
    <dbReference type="NCBI Taxonomy" id="2133766"/>
    <lineage>
        <taxon>Bacteria</taxon>
        <taxon>Pseudomonadati</taxon>
        <taxon>Bacteroidota</taxon>
        <taxon>Flavobacteriia</taxon>
        <taxon>Flavobacteriales</taxon>
        <taxon>Flavobacteriaceae</taxon>
        <taxon>Flavobacterium</taxon>
    </lineage>
</organism>